<evidence type="ECO:0000313" key="2">
    <source>
        <dbReference type="EMBL" id="KAE8729428.1"/>
    </source>
</evidence>
<dbReference type="EMBL" id="VEPZ02000229">
    <property type="protein sequence ID" value="KAE8729428.1"/>
    <property type="molecule type" value="Genomic_DNA"/>
</dbReference>
<organism evidence="2 3">
    <name type="scientific">Hibiscus syriacus</name>
    <name type="common">Rose of Sharon</name>
    <dbReference type="NCBI Taxonomy" id="106335"/>
    <lineage>
        <taxon>Eukaryota</taxon>
        <taxon>Viridiplantae</taxon>
        <taxon>Streptophyta</taxon>
        <taxon>Embryophyta</taxon>
        <taxon>Tracheophyta</taxon>
        <taxon>Spermatophyta</taxon>
        <taxon>Magnoliopsida</taxon>
        <taxon>eudicotyledons</taxon>
        <taxon>Gunneridae</taxon>
        <taxon>Pentapetalae</taxon>
        <taxon>rosids</taxon>
        <taxon>malvids</taxon>
        <taxon>Malvales</taxon>
        <taxon>Malvaceae</taxon>
        <taxon>Malvoideae</taxon>
        <taxon>Hibiscus</taxon>
    </lineage>
</organism>
<comment type="caution">
    <text evidence="2">The sequence shown here is derived from an EMBL/GenBank/DDBJ whole genome shotgun (WGS) entry which is preliminary data.</text>
</comment>
<dbReference type="InterPro" id="IPR058954">
    <property type="entry name" value="AAA_lid_SMAX1"/>
</dbReference>
<proteinExistence type="predicted"/>
<sequence length="130" mass="14163">MSDLIAEELRKKPHSIVFLENVDKADYGVQHSLDVAIRTEEQEHKVPRSCLDLNFPVDVGDDDDPGLGQSKSKKEALEDWISKVVGGSLAEAGQKYNLTPQSVVKLVACEGGVVKEEAPGIRLPAKVNLN</sequence>
<feature type="domain" description="SMAX1-like AAA+ ATPase lid" evidence="1">
    <location>
        <begin position="72"/>
        <end position="111"/>
    </location>
</feature>
<dbReference type="AlphaFoldDB" id="A0A6A3CQJ7"/>
<keyword evidence="3" id="KW-1185">Reference proteome</keyword>
<evidence type="ECO:0000313" key="3">
    <source>
        <dbReference type="Proteomes" id="UP000436088"/>
    </source>
</evidence>
<gene>
    <name evidence="2" type="ORF">F3Y22_tig00003715pilonHSYRG00133</name>
</gene>
<reference evidence="2" key="1">
    <citation type="submission" date="2019-09" db="EMBL/GenBank/DDBJ databases">
        <title>Draft genome information of white flower Hibiscus syriacus.</title>
        <authorList>
            <person name="Kim Y.-M."/>
        </authorList>
    </citation>
    <scope>NUCLEOTIDE SEQUENCE [LARGE SCALE GENOMIC DNA]</scope>
    <source>
        <strain evidence="2">YM2019G1</strain>
    </source>
</reference>
<name>A0A6A3CQJ7_HIBSY</name>
<dbReference type="Proteomes" id="UP000436088">
    <property type="component" value="Unassembled WGS sequence"/>
</dbReference>
<accession>A0A6A3CQJ7</accession>
<dbReference type="Pfam" id="PF26587">
    <property type="entry name" value="AAA_lid_SMAX1"/>
    <property type="match status" value="1"/>
</dbReference>
<protein>
    <recommendedName>
        <fullName evidence="1">SMAX1-like AAA+ ATPase lid domain-containing protein</fullName>
    </recommendedName>
</protein>
<evidence type="ECO:0000259" key="1">
    <source>
        <dbReference type="Pfam" id="PF26587"/>
    </source>
</evidence>